<feature type="transmembrane region" description="Helical" evidence="1">
    <location>
        <begin position="144"/>
        <end position="167"/>
    </location>
</feature>
<feature type="domain" description="Type I restriction enzyme R protein N-terminal" evidence="2">
    <location>
        <begin position="8"/>
        <end position="81"/>
    </location>
</feature>
<keyword evidence="4" id="KW-1185">Reference proteome</keyword>
<keyword evidence="1" id="KW-1133">Transmembrane helix</keyword>
<evidence type="ECO:0000259" key="2">
    <source>
        <dbReference type="Pfam" id="PF13588"/>
    </source>
</evidence>
<accession>A0A1G9EK84</accession>
<dbReference type="Pfam" id="PF13588">
    <property type="entry name" value="HSDR_N_2"/>
    <property type="match status" value="1"/>
</dbReference>
<evidence type="ECO:0000313" key="4">
    <source>
        <dbReference type="Proteomes" id="UP000199305"/>
    </source>
</evidence>
<evidence type="ECO:0000256" key="1">
    <source>
        <dbReference type="SAM" id="Phobius"/>
    </source>
</evidence>
<dbReference type="AlphaFoldDB" id="A0A1G9EK84"/>
<evidence type="ECO:0000313" key="3">
    <source>
        <dbReference type="EMBL" id="SDK76570.1"/>
    </source>
</evidence>
<dbReference type="RefSeq" id="WP_091516751.1">
    <property type="nucleotide sequence ID" value="NZ_FNFH01000008.1"/>
</dbReference>
<dbReference type="Proteomes" id="UP000199305">
    <property type="component" value="Unassembled WGS sequence"/>
</dbReference>
<sequence length="210" mass="22934">MTEVEAINYLIQELIELGYPESSIRFEFAVSDGKGHRKYIDVAIIDPDSNDVVAIIEVKKGCRDNALSNAARQVISYAKLLPSSPLSLVYIFDTGGKKIGVVNESDGSVTLIPSPPSFKSLLTGGRAQNKVEVKSKSNRVTDSFSLACYLMAILVGIILTLDILNIYKFSSQQLTLLGIFVGLLVIPYAAKFKLLGMEFERYSGSKAKSN</sequence>
<feature type="transmembrane region" description="Helical" evidence="1">
    <location>
        <begin position="173"/>
        <end position="190"/>
    </location>
</feature>
<keyword evidence="1" id="KW-0472">Membrane</keyword>
<gene>
    <name evidence="3" type="ORF">SAMN05216212_3168</name>
</gene>
<dbReference type="InterPro" id="IPR029464">
    <property type="entry name" value="HSDR_N"/>
</dbReference>
<organism evidence="3 4">
    <name type="scientific">Microbulbifer yueqingensis</name>
    <dbReference type="NCBI Taxonomy" id="658219"/>
    <lineage>
        <taxon>Bacteria</taxon>
        <taxon>Pseudomonadati</taxon>
        <taxon>Pseudomonadota</taxon>
        <taxon>Gammaproteobacteria</taxon>
        <taxon>Cellvibrionales</taxon>
        <taxon>Microbulbiferaceae</taxon>
        <taxon>Microbulbifer</taxon>
    </lineage>
</organism>
<protein>
    <submittedName>
        <fullName evidence="3">Type I restriction enzyme R protein N terminus (HSDR_N)</fullName>
    </submittedName>
</protein>
<name>A0A1G9EK84_9GAMM</name>
<proteinExistence type="predicted"/>
<dbReference type="EMBL" id="FNFH01000008">
    <property type="protein sequence ID" value="SDK76570.1"/>
    <property type="molecule type" value="Genomic_DNA"/>
</dbReference>
<keyword evidence="1" id="KW-0812">Transmembrane</keyword>
<reference evidence="4" key="1">
    <citation type="submission" date="2016-10" db="EMBL/GenBank/DDBJ databases">
        <authorList>
            <person name="Varghese N."/>
            <person name="Submissions S."/>
        </authorList>
    </citation>
    <scope>NUCLEOTIDE SEQUENCE [LARGE SCALE GENOMIC DNA]</scope>
    <source>
        <strain evidence="4">CGMCC 1.10658</strain>
    </source>
</reference>
<dbReference type="OrthoDB" id="7063320at2"/>